<evidence type="ECO:0008006" key="3">
    <source>
        <dbReference type="Google" id="ProtNLM"/>
    </source>
</evidence>
<dbReference type="Pfam" id="PF10824">
    <property type="entry name" value="T7SS_ESX_EspC"/>
    <property type="match status" value="1"/>
</dbReference>
<name>A0A178LPI1_MYCIR</name>
<dbReference type="OrthoDB" id="4763847at2"/>
<dbReference type="AlphaFoldDB" id="A0A178LPI1"/>
<dbReference type="InterPro" id="IPR022536">
    <property type="entry name" value="EspC"/>
</dbReference>
<dbReference type="GO" id="GO:0009306">
    <property type="term" value="P:protein secretion"/>
    <property type="evidence" value="ECO:0007669"/>
    <property type="project" value="InterPro"/>
</dbReference>
<dbReference type="STRING" id="912594.AWC12_06390"/>
<reference evidence="1 2" key="1">
    <citation type="submission" date="2016-04" db="EMBL/GenBank/DDBJ databases">
        <title>Draft Genome Sequences of Staphylococcus capitis Strain H36, S. capitis Strain H65, S. cohnii Strain H62, S. hominis Strain H69, Mycobacterium iranicum Strain H39, Plantibacter sp. Strain H53, Pseudomonas oryzihabitans Strain H72, and Microbacterium sp. Strain H83, isolated from residential settings.</title>
        <authorList>
            <person name="Lymperopoulou D."/>
            <person name="Adams R.I."/>
            <person name="Lindow S."/>
            <person name="Coil D.A."/>
            <person name="Jospin G."/>
            <person name="Eisen J.A."/>
        </authorList>
    </citation>
    <scope>NUCLEOTIDE SEQUENCE [LARGE SCALE GENOMIC DNA]</scope>
    <source>
        <strain evidence="1 2">H39</strain>
    </source>
</reference>
<protein>
    <recommendedName>
        <fullName evidence="3">ESX-1 secretion-associated protein</fullName>
    </recommendedName>
</protein>
<dbReference type="Proteomes" id="UP000078396">
    <property type="component" value="Unassembled WGS sequence"/>
</dbReference>
<dbReference type="EMBL" id="LWCS01000043">
    <property type="protein sequence ID" value="OAN34496.1"/>
    <property type="molecule type" value="Genomic_DNA"/>
</dbReference>
<organism evidence="1 2">
    <name type="scientific">Mycolicibacterium iranicum</name>
    <name type="common">Mycobacterium iranicum</name>
    <dbReference type="NCBI Taxonomy" id="912594"/>
    <lineage>
        <taxon>Bacteria</taxon>
        <taxon>Bacillati</taxon>
        <taxon>Actinomycetota</taxon>
        <taxon>Actinomycetes</taxon>
        <taxon>Mycobacteriales</taxon>
        <taxon>Mycobacteriaceae</taxon>
        <taxon>Mycolicibacterium</taxon>
    </lineage>
</organism>
<accession>A0A178LPI1</accession>
<comment type="caution">
    <text evidence="1">The sequence shown here is derived from an EMBL/GenBank/DDBJ whole genome shotgun (WGS) entry which is preliminary data.</text>
</comment>
<evidence type="ECO:0000313" key="2">
    <source>
        <dbReference type="Proteomes" id="UP000078396"/>
    </source>
</evidence>
<evidence type="ECO:0000313" key="1">
    <source>
        <dbReference type="EMBL" id="OAN34496.1"/>
    </source>
</evidence>
<gene>
    <name evidence="1" type="ORF">A4X20_07305</name>
</gene>
<sequence length="100" mass="10267">MGTVVARVDTIAVRAMAQEFTVAAAILGEAARKHMVHFDFGAATAGRAHAGRGEALGEALAEVASSVREWSRAAAEIAAVLDVSADRYEDADAGAADRLG</sequence>
<proteinExistence type="predicted"/>